<accession>A0A975IX48</accession>
<dbReference type="InterPro" id="IPR016161">
    <property type="entry name" value="Ald_DH/histidinol_DH"/>
</dbReference>
<dbReference type="InterPro" id="IPR015590">
    <property type="entry name" value="Aldehyde_DH_dom"/>
</dbReference>
<feature type="domain" description="Aldehyde dehydrogenase" evidence="6">
    <location>
        <begin position="24"/>
        <end position="474"/>
    </location>
</feature>
<dbReference type="Gene3D" id="3.40.309.10">
    <property type="entry name" value="Aldehyde Dehydrogenase, Chain A, domain 2"/>
    <property type="match status" value="1"/>
</dbReference>
<dbReference type="PANTHER" id="PTHR42986">
    <property type="entry name" value="BENZALDEHYDE DEHYDROGENASE YFMT"/>
    <property type="match status" value="1"/>
</dbReference>
<dbReference type="InterPro" id="IPR016162">
    <property type="entry name" value="Ald_DH_N"/>
</dbReference>
<keyword evidence="3" id="KW-0520">NAD</keyword>
<dbReference type="Pfam" id="PF00171">
    <property type="entry name" value="Aldedh"/>
    <property type="match status" value="1"/>
</dbReference>
<dbReference type="FunFam" id="3.40.309.10:FF:000010">
    <property type="entry name" value="Gamma-aminobutyraldehyde dehydrogenase"/>
    <property type="match status" value="1"/>
</dbReference>
<dbReference type="CDD" id="cd07104">
    <property type="entry name" value="ALDH_BenzADH-like"/>
    <property type="match status" value="1"/>
</dbReference>
<evidence type="ECO:0000256" key="1">
    <source>
        <dbReference type="ARBA" id="ARBA00009986"/>
    </source>
</evidence>
<evidence type="ECO:0000256" key="5">
    <source>
        <dbReference type="RuleBase" id="RU003345"/>
    </source>
</evidence>
<dbReference type="AlphaFoldDB" id="A0A975IX48"/>
<dbReference type="EMBL" id="CP073078">
    <property type="protein sequence ID" value="QUD90254.1"/>
    <property type="molecule type" value="Genomic_DNA"/>
</dbReference>
<evidence type="ECO:0000256" key="4">
    <source>
        <dbReference type="PROSITE-ProRule" id="PRU10007"/>
    </source>
</evidence>
<protein>
    <submittedName>
        <fullName evidence="7">Aldehyde dehydrogenase family protein</fullName>
    </submittedName>
</protein>
<dbReference type="RefSeq" id="WP_211940305.1">
    <property type="nucleotide sequence ID" value="NZ_CP073078.1"/>
</dbReference>
<organism evidence="7 8">
    <name type="scientific">Phenylobacterium montanum</name>
    <dbReference type="NCBI Taxonomy" id="2823693"/>
    <lineage>
        <taxon>Bacteria</taxon>
        <taxon>Pseudomonadati</taxon>
        <taxon>Pseudomonadota</taxon>
        <taxon>Alphaproteobacteria</taxon>
        <taxon>Caulobacterales</taxon>
        <taxon>Caulobacteraceae</taxon>
        <taxon>Phenylobacterium</taxon>
    </lineage>
</organism>
<keyword evidence="8" id="KW-1185">Reference proteome</keyword>
<reference evidence="7" key="1">
    <citation type="submission" date="2021-04" db="EMBL/GenBank/DDBJ databases">
        <title>The complete genome sequence of Caulobacter sp. S6.</title>
        <authorList>
            <person name="Tang Y."/>
            <person name="Ouyang W."/>
            <person name="Liu Q."/>
            <person name="Huang B."/>
            <person name="Guo Z."/>
            <person name="Lei P."/>
        </authorList>
    </citation>
    <scope>NUCLEOTIDE SEQUENCE</scope>
    <source>
        <strain evidence="7">S6</strain>
    </source>
</reference>
<dbReference type="PANTHER" id="PTHR42986:SF1">
    <property type="entry name" value="BENZALDEHYDE DEHYDROGENASE YFMT"/>
    <property type="match status" value="1"/>
</dbReference>
<evidence type="ECO:0000256" key="3">
    <source>
        <dbReference type="ARBA" id="ARBA00023027"/>
    </source>
</evidence>
<dbReference type="PROSITE" id="PS00070">
    <property type="entry name" value="ALDEHYDE_DEHYDR_CYS"/>
    <property type="match status" value="1"/>
</dbReference>
<dbReference type="Gene3D" id="3.40.605.10">
    <property type="entry name" value="Aldehyde Dehydrogenase, Chain A, domain 1"/>
    <property type="match status" value="1"/>
</dbReference>
<comment type="similarity">
    <text evidence="1 5">Belongs to the aldehyde dehydrogenase family.</text>
</comment>
<evidence type="ECO:0000256" key="2">
    <source>
        <dbReference type="ARBA" id="ARBA00023002"/>
    </source>
</evidence>
<dbReference type="InterPro" id="IPR016160">
    <property type="entry name" value="Ald_DH_CS_CYS"/>
</dbReference>
<dbReference type="KEGG" id="caul:KCG34_10510"/>
<evidence type="ECO:0000313" key="8">
    <source>
        <dbReference type="Proteomes" id="UP000676409"/>
    </source>
</evidence>
<sequence>MGDLLQGERWSGCYFDGEWRKSPTVLAVTEPASGRGLGDIGVAPAERVASVAEHAAQAQADWGTWSADRRGEILHAAADSLRQNAPEILSWLGRETGGVVAKCQFELQGAGQELRHSAAVALEPPGVVLPSPDGDRLSMAQRTPLGVVGVITPWNFPLLLAMRSVAPALALGNAVVLKPDPHTPVTGGVLLARIFETAGLPPGVLSVLPGGAEVGEALLAAPAVRMVTFTGSTAVGRRVGELGGRALKKVALELGGKSPLIILDDCDLDLAASAGAFASFFHQGQICMAAGRHVVLRSVADAYVERLAARARRLKLGDPLDPQTAIGPIINERQLHKIDNIIREAAAAGATVVAGGAPEGRFYRPTVLAGVRPDMRAYQEEIFGPVAVVVIAEDDDHAVAIANDTEYGLAAAVQTGSLDRGLRMARRLRAGQVHVNDQTVNDRAEIPMGGMKQSGNGSRFGSLTAWDEFTEWQWTTLGGAQVAYPF</sequence>
<evidence type="ECO:0000313" key="7">
    <source>
        <dbReference type="EMBL" id="QUD90254.1"/>
    </source>
</evidence>
<proteinExistence type="inferred from homology"/>
<name>A0A975IX48_9CAUL</name>
<dbReference type="Proteomes" id="UP000676409">
    <property type="component" value="Chromosome"/>
</dbReference>
<evidence type="ECO:0000259" key="6">
    <source>
        <dbReference type="Pfam" id="PF00171"/>
    </source>
</evidence>
<dbReference type="GO" id="GO:0016620">
    <property type="term" value="F:oxidoreductase activity, acting on the aldehyde or oxo group of donors, NAD or NADP as acceptor"/>
    <property type="evidence" value="ECO:0007669"/>
    <property type="project" value="InterPro"/>
</dbReference>
<gene>
    <name evidence="7" type="ORF">KCG34_10510</name>
</gene>
<dbReference type="InterPro" id="IPR029510">
    <property type="entry name" value="Ald_DH_CS_GLU"/>
</dbReference>
<dbReference type="SUPFAM" id="SSF53720">
    <property type="entry name" value="ALDH-like"/>
    <property type="match status" value="1"/>
</dbReference>
<keyword evidence="2 5" id="KW-0560">Oxidoreductase</keyword>
<dbReference type="PROSITE" id="PS00687">
    <property type="entry name" value="ALDEHYDE_DEHYDR_GLU"/>
    <property type="match status" value="1"/>
</dbReference>
<dbReference type="InterPro" id="IPR016163">
    <property type="entry name" value="Ald_DH_C"/>
</dbReference>
<feature type="active site" evidence="4">
    <location>
        <position position="253"/>
    </location>
</feature>